<name>A0ABW2ZDT2_9SPHI</name>
<reference evidence="3" key="1">
    <citation type="journal article" date="2019" name="Int. J. Syst. Evol. Microbiol.">
        <title>The Global Catalogue of Microorganisms (GCM) 10K type strain sequencing project: providing services to taxonomists for standard genome sequencing and annotation.</title>
        <authorList>
            <consortium name="The Broad Institute Genomics Platform"/>
            <consortium name="The Broad Institute Genome Sequencing Center for Infectious Disease"/>
            <person name="Wu L."/>
            <person name="Ma J."/>
        </authorList>
    </citation>
    <scope>NUCLEOTIDE SEQUENCE [LARGE SCALE GENOMIC DNA]</scope>
    <source>
        <strain evidence="3">CCUG 60742</strain>
    </source>
</reference>
<keyword evidence="3" id="KW-1185">Reference proteome</keyword>
<keyword evidence="1" id="KW-0812">Transmembrane</keyword>
<evidence type="ECO:0000256" key="1">
    <source>
        <dbReference type="SAM" id="Phobius"/>
    </source>
</evidence>
<dbReference type="RefSeq" id="WP_377139639.1">
    <property type="nucleotide sequence ID" value="NZ_JBHTIA010000003.1"/>
</dbReference>
<keyword evidence="1" id="KW-0472">Membrane</keyword>
<organism evidence="2 3">
    <name type="scientific">Mucilaginibacter lutimaris</name>
    <dbReference type="NCBI Taxonomy" id="931629"/>
    <lineage>
        <taxon>Bacteria</taxon>
        <taxon>Pseudomonadati</taxon>
        <taxon>Bacteroidota</taxon>
        <taxon>Sphingobacteriia</taxon>
        <taxon>Sphingobacteriales</taxon>
        <taxon>Sphingobacteriaceae</taxon>
        <taxon>Mucilaginibacter</taxon>
    </lineage>
</organism>
<dbReference type="EMBL" id="JBHTIA010000003">
    <property type="protein sequence ID" value="MFD0764357.1"/>
    <property type="molecule type" value="Genomic_DNA"/>
</dbReference>
<sequence length="142" mass="16249">MNWGKGLVIGMLLFMSFIISMSFYMFKMPADDYDHQYYEKGLNYNTDYAKEKQVITDKARPIIKQLDGEISIAFKQPATGTIKLITPLGKSKDLIFALNTGQQNYATIPVNKLSTGRWAIRIDWNSGNIGYLYQQDLYINGK</sequence>
<keyword evidence="1" id="KW-1133">Transmembrane helix</keyword>
<dbReference type="Proteomes" id="UP001597073">
    <property type="component" value="Unassembled WGS sequence"/>
</dbReference>
<accession>A0ABW2ZDT2</accession>
<protein>
    <submittedName>
        <fullName evidence="2">FixH family protein</fullName>
    </submittedName>
</protein>
<dbReference type="Pfam" id="PF05751">
    <property type="entry name" value="FixH"/>
    <property type="match status" value="1"/>
</dbReference>
<proteinExistence type="predicted"/>
<feature type="transmembrane region" description="Helical" evidence="1">
    <location>
        <begin position="6"/>
        <end position="26"/>
    </location>
</feature>
<gene>
    <name evidence="2" type="ORF">ACFQZI_05805</name>
</gene>
<dbReference type="InterPro" id="IPR008620">
    <property type="entry name" value="FixH"/>
</dbReference>
<comment type="caution">
    <text evidence="2">The sequence shown here is derived from an EMBL/GenBank/DDBJ whole genome shotgun (WGS) entry which is preliminary data.</text>
</comment>
<evidence type="ECO:0000313" key="2">
    <source>
        <dbReference type="EMBL" id="MFD0764357.1"/>
    </source>
</evidence>
<evidence type="ECO:0000313" key="3">
    <source>
        <dbReference type="Proteomes" id="UP001597073"/>
    </source>
</evidence>